<keyword evidence="1" id="KW-0812">Transmembrane</keyword>
<dbReference type="EMBL" id="KN649968">
    <property type="protein sequence ID" value="KHN32737.1"/>
    <property type="molecule type" value="Genomic_DNA"/>
</dbReference>
<name>A0A0B2RLP9_GLYSO</name>
<evidence type="ECO:0000256" key="1">
    <source>
        <dbReference type="SAM" id="Phobius"/>
    </source>
</evidence>
<dbReference type="AlphaFoldDB" id="A0A0B2RLP9"/>
<keyword evidence="1" id="KW-1133">Transmembrane helix</keyword>
<organism evidence="2">
    <name type="scientific">Glycine soja</name>
    <name type="common">Wild soybean</name>
    <dbReference type="NCBI Taxonomy" id="3848"/>
    <lineage>
        <taxon>Eukaryota</taxon>
        <taxon>Viridiplantae</taxon>
        <taxon>Streptophyta</taxon>
        <taxon>Embryophyta</taxon>
        <taxon>Tracheophyta</taxon>
        <taxon>Spermatophyta</taxon>
        <taxon>Magnoliopsida</taxon>
        <taxon>eudicotyledons</taxon>
        <taxon>Gunneridae</taxon>
        <taxon>Pentapetalae</taxon>
        <taxon>rosids</taxon>
        <taxon>fabids</taxon>
        <taxon>Fabales</taxon>
        <taxon>Fabaceae</taxon>
        <taxon>Papilionoideae</taxon>
        <taxon>50 kb inversion clade</taxon>
        <taxon>NPAAA clade</taxon>
        <taxon>indigoferoid/millettioid clade</taxon>
        <taxon>Phaseoleae</taxon>
        <taxon>Glycine</taxon>
        <taxon>Glycine subgen. Soja</taxon>
    </lineage>
</organism>
<dbReference type="PANTHER" id="PTHR34964:SF14">
    <property type="entry name" value="MEMBRANE LIPOPROTEIN"/>
    <property type="match status" value="1"/>
</dbReference>
<accession>A0A0B2RLP9</accession>
<sequence length="166" mass="18668">MGDRKGDVRIYLISGLFLASTVGGGIFLCMYIIYSDSEFVQYYLIAGMALVAIPWLFWFLIFLYRCCFKPNDGKFDNRGKVAATPNCALTAVVTNPCGEKSPDHSVEDRGHHVHFGAVVEMGNEIQEHHYEEGGDKLQRESKEETTIPSLVMIESRESEKIPLKSQ</sequence>
<reference evidence="2" key="1">
    <citation type="submission" date="2014-07" db="EMBL/GenBank/DDBJ databases">
        <title>Identification of a novel salt tolerance gene in wild soybean by whole-genome sequencing.</title>
        <authorList>
            <person name="Lam H.-M."/>
            <person name="Qi X."/>
            <person name="Li M.-W."/>
            <person name="Liu X."/>
            <person name="Xie M."/>
            <person name="Ni M."/>
            <person name="Xu X."/>
        </authorList>
    </citation>
    <scope>NUCLEOTIDE SEQUENCE [LARGE SCALE GENOMIC DNA]</scope>
    <source>
        <tissue evidence="2">Root</tissue>
    </source>
</reference>
<gene>
    <name evidence="2" type="ORF">glysoja_041193</name>
</gene>
<proteinExistence type="predicted"/>
<dbReference type="PANTHER" id="PTHR34964">
    <property type="entry name" value="MEMBRANE LIPOPROTEIN-RELATED"/>
    <property type="match status" value="1"/>
</dbReference>
<feature type="transmembrane region" description="Helical" evidence="1">
    <location>
        <begin position="40"/>
        <end position="64"/>
    </location>
</feature>
<dbReference type="Proteomes" id="UP000053555">
    <property type="component" value="Unassembled WGS sequence"/>
</dbReference>
<feature type="transmembrane region" description="Helical" evidence="1">
    <location>
        <begin position="12"/>
        <end position="34"/>
    </location>
</feature>
<evidence type="ECO:0000313" key="2">
    <source>
        <dbReference type="EMBL" id="KHN32737.1"/>
    </source>
</evidence>
<protein>
    <submittedName>
        <fullName evidence="2">Uncharacterized protein</fullName>
    </submittedName>
</protein>
<keyword evidence="1" id="KW-0472">Membrane</keyword>